<name>A0A4Y2C9Z7_ARAVE</name>
<comment type="caution">
    <text evidence="2">The sequence shown here is derived from an EMBL/GenBank/DDBJ whole genome shotgun (WGS) entry which is preliminary data.</text>
</comment>
<protein>
    <submittedName>
        <fullName evidence="2">Uncharacterized protein</fullName>
    </submittedName>
</protein>
<organism evidence="2 3">
    <name type="scientific">Araneus ventricosus</name>
    <name type="common">Orbweaver spider</name>
    <name type="synonym">Epeira ventricosa</name>
    <dbReference type="NCBI Taxonomy" id="182803"/>
    <lineage>
        <taxon>Eukaryota</taxon>
        <taxon>Metazoa</taxon>
        <taxon>Ecdysozoa</taxon>
        <taxon>Arthropoda</taxon>
        <taxon>Chelicerata</taxon>
        <taxon>Arachnida</taxon>
        <taxon>Araneae</taxon>
        <taxon>Araneomorphae</taxon>
        <taxon>Entelegynae</taxon>
        <taxon>Araneoidea</taxon>
        <taxon>Araneidae</taxon>
        <taxon>Araneus</taxon>
    </lineage>
</organism>
<gene>
    <name evidence="2" type="ORF">AVEN_253592_1</name>
</gene>
<feature type="compositionally biased region" description="Polar residues" evidence="1">
    <location>
        <begin position="78"/>
        <end position="93"/>
    </location>
</feature>
<reference evidence="2 3" key="1">
    <citation type="journal article" date="2019" name="Sci. Rep.">
        <title>Orb-weaving spider Araneus ventricosus genome elucidates the spidroin gene catalogue.</title>
        <authorList>
            <person name="Kono N."/>
            <person name="Nakamura H."/>
            <person name="Ohtoshi R."/>
            <person name="Moran D.A.P."/>
            <person name="Shinohara A."/>
            <person name="Yoshida Y."/>
            <person name="Fujiwara M."/>
            <person name="Mori M."/>
            <person name="Tomita M."/>
            <person name="Arakawa K."/>
        </authorList>
    </citation>
    <scope>NUCLEOTIDE SEQUENCE [LARGE SCALE GENOMIC DNA]</scope>
</reference>
<dbReference type="OrthoDB" id="10594868at2759"/>
<proteinExistence type="predicted"/>
<sequence>MTRVISLANNDMAGRTGNQITDKLLALRMPDEIYPQQCHRFDVGKLTRRSFIGNGVVMRMGEGPLDGRHPDYDDDRGCSSTGRYQSPNQQREN</sequence>
<evidence type="ECO:0000313" key="2">
    <source>
        <dbReference type="EMBL" id="GBM01183.1"/>
    </source>
</evidence>
<dbReference type="AlphaFoldDB" id="A0A4Y2C9Z7"/>
<dbReference type="Proteomes" id="UP000499080">
    <property type="component" value="Unassembled WGS sequence"/>
</dbReference>
<dbReference type="EMBL" id="BGPR01000166">
    <property type="protein sequence ID" value="GBM01183.1"/>
    <property type="molecule type" value="Genomic_DNA"/>
</dbReference>
<evidence type="ECO:0000256" key="1">
    <source>
        <dbReference type="SAM" id="MobiDB-lite"/>
    </source>
</evidence>
<keyword evidence="3" id="KW-1185">Reference proteome</keyword>
<feature type="compositionally biased region" description="Basic and acidic residues" evidence="1">
    <location>
        <begin position="65"/>
        <end position="77"/>
    </location>
</feature>
<evidence type="ECO:0000313" key="3">
    <source>
        <dbReference type="Proteomes" id="UP000499080"/>
    </source>
</evidence>
<feature type="region of interest" description="Disordered" evidence="1">
    <location>
        <begin position="61"/>
        <end position="93"/>
    </location>
</feature>
<accession>A0A4Y2C9Z7</accession>